<dbReference type="Gene3D" id="2.60.260.20">
    <property type="entry name" value="Urease metallochaperone UreE, N-terminal domain"/>
    <property type="match status" value="1"/>
</dbReference>
<dbReference type="PANTHER" id="PTHR43888">
    <property type="entry name" value="DNAJ-LIKE-2, ISOFORM A-RELATED"/>
    <property type="match status" value="1"/>
</dbReference>
<dbReference type="GO" id="GO:0030544">
    <property type="term" value="F:Hsp70 protein binding"/>
    <property type="evidence" value="ECO:0007669"/>
    <property type="project" value="InterPro"/>
</dbReference>
<evidence type="ECO:0000313" key="5">
    <source>
        <dbReference type="EMBL" id="CAH7684098.1"/>
    </source>
</evidence>
<comment type="caution">
    <text evidence="5">The sequence shown here is derived from an EMBL/GenBank/DDBJ whole genome shotgun (WGS) entry which is preliminary data.</text>
</comment>
<evidence type="ECO:0008006" key="7">
    <source>
        <dbReference type="Google" id="ProtNLM"/>
    </source>
</evidence>
<dbReference type="GO" id="GO:0008270">
    <property type="term" value="F:zinc ion binding"/>
    <property type="evidence" value="ECO:0007669"/>
    <property type="project" value="UniProtKB-KW"/>
</dbReference>
<dbReference type="GO" id="GO:0006457">
    <property type="term" value="P:protein folding"/>
    <property type="evidence" value="ECO:0007669"/>
    <property type="project" value="InterPro"/>
</dbReference>
<keyword evidence="3" id="KW-0863">Zinc-finger</keyword>
<dbReference type="AlphaFoldDB" id="A0AAV0BEE8"/>
<keyword evidence="2" id="KW-0677">Repeat</keyword>
<name>A0AAV0BEE8_PHAPC</name>
<dbReference type="FunFam" id="2.10.230.10:FF:000001">
    <property type="entry name" value="DnaJ subfamily A member 2"/>
    <property type="match status" value="1"/>
</dbReference>
<reference evidence="5" key="1">
    <citation type="submission" date="2022-06" db="EMBL/GenBank/DDBJ databases">
        <authorList>
            <consortium name="SYNGENTA / RWTH Aachen University"/>
        </authorList>
    </citation>
    <scope>NUCLEOTIDE SEQUENCE</scope>
</reference>
<evidence type="ECO:0000256" key="1">
    <source>
        <dbReference type="ARBA" id="ARBA00022723"/>
    </source>
</evidence>
<protein>
    <recommendedName>
        <fullName evidence="7">Chaperone DnaJ C-terminal domain-containing protein</fullName>
    </recommendedName>
</protein>
<dbReference type="EMBL" id="CALTRL010005177">
    <property type="protein sequence ID" value="CAH7684098.1"/>
    <property type="molecule type" value="Genomic_DNA"/>
</dbReference>
<dbReference type="GO" id="GO:0051082">
    <property type="term" value="F:unfolded protein binding"/>
    <property type="evidence" value="ECO:0007669"/>
    <property type="project" value="InterPro"/>
</dbReference>
<dbReference type="InterPro" id="IPR044713">
    <property type="entry name" value="DNJA1/2-like"/>
</dbReference>
<dbReference type="SUPFAM" id="SSF49493">
    <property type="entry name" value="HSP40/DnaJ peptide-binding domain"/>
    <property type="match status" value="1"/>
</dbReference>
<dbReference type="SUPFAM" id="SSF57938">
    <property type="entry name" value="DnaJ/Hsp40 cysteine-rich domain"/>
    <property type="match status" value="1"/>
</dbReference>
<dbReference type="Proteomes" id="UP001153365">
    <property type="component" value="Unassembled WGS sequence"/>
</dbReference>
<accession>A0AAV0BEE8</accession>
<organism evidence="5 6">
    <name type="scientific">Phakopsora pachyrhizi</name>
    <name type="common">Asian soybean rust disease fungus</name>
    <dbReference type="NCBI Taxonomy" id="170000"/>
    <lineage>
        <taxon>Eukaryota</taxon>
        <taxon>Fungi</taxon>
        <taxon>Dikarya</taxon>
        <taxon>Basidiomycota</taxon>
        <taxon>Pucciniomycotina</taxon>
        <taxon>Pucciniomycetes</taxon>
        <taxon>Pucciniales</taxon>
        <taxon>Phakopsoraceae</taxon>
        <taxon>Phakopsora</taxon>
    </lineage>
</organism>
<sequence length="85" mass="9290">MLFVPSARVEEFGPMVQQLQKTCTDCQGSGEIMNTKKFCKTCSGAKVIKEVLDVHVEKGMKDGQVITFRGKANQAPNTLPQSRGS</sequence>
<keyword evidence="1" id="KW-0479">Metal-binding</keyword>
<keyword evidence="6" id="KW-1185">Reference proteome</keyword>
<gene>
    <name evidence="5" type="ORF">PPACK8108_LOCUS18085</name>
</gene>
<proteinExistence type="predicted"/>
<evidence type="ECO:0000256" key="4">
    <source>
        <dbReference type="ARBA" id="ARBA00022833"/>
    </source>
</evidence>
<keyword evidence="4" id="KW-0862">Zinc</keyword>
<evidence type="ECO:0000256" key="2">
    <source>
        <dbReference type="ARBA" id="ARBA00022737"/>
    </source>
</evidence>
<dbReference type="Gene3D" id="2.10.230.10">
    <property type="entry name" value="Heat shock protein DnaJ, cysteine-rich domain"/>
    <property type="match status" value="1"/>
</dbReference>
<dbReference type="InterPro" id="IPR008971">
    <property type="entry name" value="HSP40/DnaJ_pept-bd"/>
</dbReference>
<evidence type="ECO:0000256" key="3">
    <source>
        <dbReference type="ARBA" id="ARBA00022771"/>
    </source>
</evidence>
<dbReference type="InterPro" id="IPR036410">
    <property type="entry name" value="HSP_DnaJ_Cys-rich_dom_sf"/>
</dbReference>
<evidence type="ECO:0000313" key="6">
    <source>
        <dbReference type="Proteomes" id="UP001153365"/>
    </source>
</evidence>